<dbReference type="Pfam" id="PF00453">
    <property type="entry name" value="Ribosomal_L20"/>
    <property type="match status" value="1"/>
</dbReference>
<name>A0A7C4TBM2_UNCW3</name>
<dbReference type="GO" id="GO:0005840">
    <property type="term" value="C:ribosome"/>
    <property type="evidence" value="ECO:0007669"/>
    <property type="project" value="UniProtKB-KW"/>
</dbReference>
<dbReference type="CDD" id="cd07026">
    <property type="entry name" value="Ribosomal_L20"/>
    <property type="match status" value="1"/>
</dbReference>
<dbReference type="HAMAP" id="MF_00382">
    <property type="entry name" value="Ribosomal_bL20"/>
    <property type="match status" value="1"/>
</dbReference>
<evidence type="ECO:0000313" key="9">
    <source>
        <dbReference type="EMBL" id="HGV97688.1"/>
    </source>
</evidence>
<reference evidence="9" key="1">
    <citation type="journal article" date="2020" name="mSystems">
        <title>Genome- and Community-Level Interaction Insights into Carbon Utilization and Element Cycling Functions of Hydrothermarchaeota in Hydrothermal Sediment.</title>
        <authorList>
            <person name="Zhou Z."/>
            <person name="Liu Y."/>
            <person name="Xu W."/>
            <person name="Pan J."/>
            <person name="Luo Z.H."/>
            <person name="Li M."/>
        </authorList>
    </citation>
    <scope>NUCLEOTIDE SEQUENCE [LARGE SCALE GENOMIC DNA]</scope>
    <source>
        <strain evidence="9">SpSt-774</strain>
    </source>
</reference>
<dbReference type="InterPro" id="IPR035566">
    <property type="entry name" value="Ribosomal_protein_bL20_C"/>
</dbReference>
<keyword evidence="3 7" id="KW-0694">RNA-binding</keyword>
<dbReference type="GO" id="GO:1990904">
    <property type="term" value="C:ribonucleoprotein complex"/>
    <property type="evidence" value="ECO:0007669"/>
    <property type="project" value="UniProtKB-KW"/>
</dbReference>
<sequence length="119" mass="14364">MARTKNAPYTRKRRKKWLKSARGYWGAKHRLYKTARLAVMKAWLSAYRERKRKKRVFRALWITRINAALRQQGLKYSQFINILKKNDIELNRKALAELAYEHPEEFNALVQICKEEKQN</sequence>
<dbReference type="Gene3D" id="1.10.1900.20">
    <property type="entry name" value="Ribosomal protein L20"/>
    <property type="match status" value="1"/>
</dbReference>
<gene>
    <name evidence="7" type="primary">rplT</name>
    <name evidence="9" type="ORF">ENV60_05265</name>
</gene>
<evidence type="ECO:0000256" key="5">
    <source>
        <dbReference type="ARBA" id="ARBA00023274"/>
    </source>
</evidence>
<dbReference type="GO" id="GO:0019843">
    <property type="term" value="F:rRNA binding"/>
    <property type="evidence" value="ECO:0007669"/>
    <property type="project" value="UniProtKB-UniRule"/>
</dbReference>
<evidence type="ECO:0000256" key="6">
    <source>
        <dbReference type="ARBA" id="ARBA00035172"/>
    </source>
</evidence>
<dbReference type="GO" id="GO:0000027">
    <property type="term" value="P:ribosomal large subunit assembly"/>
    <property type="evidence" value="ECO:0007669"/>
    <property type="project" value="UniProtKB-UniRule"/>
</dbReference>
<dbReference type="PANTHER" id="PTHR10986">
    <property type="entry name" value="39S RIBOSOMAL PROTEIN L20"/>
    <property type="match status" value="1"/>
</dbReference>
<dbReference type="FunFam" id="1.10.1900.20:FF:000001">
    <property type="entry name" value="50S ribosomal protein L20"/>
    <property type="match status" value="1"/>
</dbReference>
<proteinExistence type="inferred from homology"/>
<dbReference type="AlphaFoldDB" id="A0A7C4TBM2"/>
<keyword evidence="2 7" id="KW-0699">rRNA-binding</keyword>
<organism evidence="9">
    <name type="scientific">candidate division WOR-3 bacterium</name>
    <dbReference type="NCBI Taxonomy" id="2052148"/>
    <lineage>
        <taxon>Bacteria</taxon>
        <taxon>Bacteria division WOR-3</taxon>
    </lineage>
</organism>
<dbReference type="InterPro" id="IPR049946">
    <property type="entry name" value="RIBOSOMAL_L20_CS"/>
</dbReference>
<accession>A0A7C4TBM2</accession>
<comment type="caution">
    <text evidence="9">The sequence shown here is derived from an EMBL/GenBank/DDBJ whole genome shotgun (WGS) entry which is preliminary data.</text>
</comment>
<evidence type="ECO:0000256" key="7">
    <source>
        <dbReference type="HAMAP-Rule" id="MF_00382"/>
    </source>
</evidence>
<comment type="function">
    <text evidence="7 8">Binds directly to 23S ribosomal RNA and is necessary for the in vitro assembly process of the 50S ribosomal subunit. It is not involved in the protein synthesizing functions of that subunit.</text>
</comment>
<dbReference type="PRINTS" id="PR00062">
    <property type="entry name" value="RIBOSOMALL20"/>
</dbReference>
<evidence type="ECO:0000256" key="8">
    <source>
        <dbReference type="RuleBase" id="RU000560"/>
    </source>
</evidence>
<dbReference type="InterPro" id="IPR005813">
    <property type="entry name" value="Ribosomal_bL20"/>
</dbReference>
<dbReference type="GO" id="GO:0003735">
    <property type="term" value="F:structural constituent of ribosome"/>
    <property type="evidence" value="ECO:0007669"/>
    <property type="project" value="InterPro"/>
</dbReference>
<dbReference type="GO" id="GO:0006412">
    <property type="term" value="P:translation"/>
    <property type="evidence" value="ECO:0007669"/>
    <property type="project" value="InterPro"/>
</dbReference>
<dbReference type="PROSITE" id="PS00937">
    <property type="entry name" value="RIBOSOMAL_L20"/>
    <property type="match status" value="1"/>
</dbReference>
<dbReference type="SUPFAM" id="SSF74731">
    <property type="entry name" value="Ribosomal protein L20"/>
    <property type="match status" value="1"/>
</dbReference>
<keyword evidence="5 7" id="KW-0687">Ribonucleoprotein</keyword>
<evidence type="ECO:0000256" key="1">
    <source>
        <dbReference type="ARBA" id="ARBA00007698"/>
    </source>
</evidence>
<keyword evidence="4 7" id="KW-0689">Ribosomal protein</keyword>
<dbReference type="Gene3D" id="6.10.160.10">
    <property type="match status" value="1"/>
</dbReference>
<comment type="similarity">
    <text evidence="1 7 8">Belongs to the bacterial ribosomal protein bL20 family.</text>
</comment>
<evidence type="ECO:0000256" key="3">
    <source>
        <dbReference type="ARBA" id="ARBA00022884"/>
    </source>
</evidence>
<protein>
    <recommendedName>
        <fullName evidence="6 7">Large ribosomal subunit protein bL20</fullName>
    </recommendedName>
</protein>
<evidence type="ECO:0000256" key="4">
    <source>
        <dbReference type="ARBA" id="ARBA00022980"/>
    </source>
</evidence>
<evidence type="ECO:0000256" key="2">
    <source>
        <dbReference type="ARBA" id="ARBA00022730"/>
    </source>
</evidence>
<dbReference type="EMBL" id="DTGZ01000097">
    <property type="protein sequence ID" value="HGV97688.1"/>
    <property type="molecule type" value="Genomic_DNA"/>
</dbReference>
<dbReference type="NCBIfam" id="TIGR01032">
    <property type="entry name" value="rplT_bact"/>
    <property type="match status" value="1"/>
</dbReference>